<dbReference type="GO" id="GO:0030001">
    <property type="term" value="P:metal ion transport"/>
    <property type="evidence" value="ECO:0007669"/>
    <property type="project" value="TreeGrafter"/>
</dbReference>
<dbReference type="PANTHER" id="PTHR13800:SF1">
    <property type="entry name" value="TRANSIENT RECEPTOR POTENTIAL CATION CHANNEL TRPM"/>
    <property type="match status" value="1"/>
</dbReference>
<dbReference type="AlphaFoldDB" id="A0A448WHY3"/>
<evidence type="ECO:0000256" key="5">
    <source>
        <dbReference type="SAM" id="Phobius"/>
    </source>
</evidence>
<evidence type="ECO:0000256" key="2">
    <source>
        <dbReference type="ARBA" id="ARBA00022692"/>
    </source>
</evidence>
<comment type="caution">
    <text evidence="7">The sequence shown here is derived from an EMBL/GenBank/DDBJ whole genome shotgun (WGS) entry which is preliminary data.</text>
</comment>
<dbReference type="InterPro" id="IPR050927">
    <property type="entry name" value="TRPM"/>
</dbReference>
<dbReference type="GO" id="GO:0005261">
    <property type="term" value="F:monoatomic cation channel activity"/>
    <property type="evidence" value="ECO:0007669"/>
    <property type="project" value="TreeGrafter"/>
</dbReference>
<comment type="subcellular location">
    <subcellularLocation>
        <location evidence="1">Membrane</location>
        <topology evidence="1">Multi-pass membrane protein</topology>
    </subcellularLocation>
</comment>
<evidence type="ECO:0000256" key="4">
    <source>
        <dbReference type="ARBA" id="ARBA00023136"/>
    </source>
</evidence>
<proteinExistence type="predicted"/>
<reference evidence="7" key="1">
    <citation type="submission" date="2018-11" db="EMBL/GenBank/DDBJ databases">
        <authorList>
            <consortium name="Pathogen Informatics"/>
        </authorList>
    </citation>
    <scope>NUCLEOTIDE SEQUENCE</scope>
</reference>
<dbReference type="EMBL" id="CAAALY010014131">
    <property type="protein sequence ID" value="VEL12221.1"/>
    <property type="molecule type" value="Genomic_DNA"/>
</dbReference>
<sequence length="127" mass="14424">MLQQFEEGAEGVLDECYQEDSERTRLLVNKKLRYYGGTSVIRLAARGQCIRFMSYPCCQELLSEVWMGALSPKNTNLQIALGVLMGMSMPLLLPNVVRYVRTDITYKSNQDGVREISLFHQVSKLGI</sequence>
<dbReference type="Proteomes" id="UP000784294">
    <property type="component" value="Unassembled WGS sequence"/>
</dbReference>
<evidence type="ECO:0000313" key="8">
    <source>
        <dbReference type="Proteomes" id="UP000784294"/>
    </source>
</evidence>
<evidence type="ECO:0000256" key="3">
    <source>
        <dbReference type="ARBA" id="ARBA00022989"/>
    </source>
</evidence>
<name>A0A448WHY3_9PLAT</name>
<keyword evidence="4 5" id="KW-0472">Membrane</keyword>
<feature type="transmembrane region" description="Helical" evidence="5">
    <location>
        <begin position="77"/>
        <end position="97"/>
    </location>
</feature>
<dbReference type="InterPro" id="IPR057366">
    <property type="entry name" value="TRPM-like"/>
</dbReference>
<dbReference type="Pfam" id="PF25508">
    <property type="entry name" value="TRPM2"/>
    <property type="match status" value="1"/>
</dbReference>
<keyword evidence="2 5" id="KW-0812">Transmembrane</keyword>
<dbReference type="PANTHER" id="PTHR13800">
    <property type="entry name" value="TRANSIENT RECEPTOR POTENTIAL CATION CHANNEL, SUBFAMILY M, MEMBER 6"/>
    <property type="match status" value="1"/>
</dbReference>
<keyword evidence="8" id="KW-1185">Reference proteome</keyword>
<gene>
    <name evidence="7" type="ORF">PXEA_LOCUS5661</name>
</gene>
<protein>
    <recommendedName>
        <fullName evidence="6">TRPM-like domain-containing protein</fullName>
    </recommendedName>
</protein>
<keyword evidence="3 5" id="KW-1133">Transmembrane helix</keyword>
<feature type="domain" description="TRPM-like" evidence="6">
    <location>
        <begin position="3"/>
        <end position="54"/>
    </location>
</feature>
<evidence type="ECO:0000259" key="6">
    <source>
        <dbReference type="Pfam" id="PF25508"/>
    </source>
</evidence>
<dbReference type="GO" id="GO:0005886">
    <property type="term" value="C:plasma membrane"/>
    <property type="evidence" value="ECO:0007669"/>
    <property type="project" value="TreeGrafter"/>
</dbReference>
<dbReference type="OrthoDB" id="9994106at2759"/>
<evidence type="ECO:0000256" key="1">
    <source>
        <dbReference type="ARBA" id="ARBA00004141"/>
    </source>
</evidence>
<evidence type="ECO:0000313" key="7">
    <source>
        <dbReference type="EMBL" id="VEL12221.1"/>
    </source>
</evidence>
<accession>A0A448WHY3</accession>
<organism evidence="7 8">
    <name type="scientific">Protopolystoma xenopodis</name>
    <dbReference type="NCBI Taxonomy" id="117903"/>
    <lineage>
        <taxon>Eukaryota</taxon>
        <taxon>Metazoa</taxon>
        <taxon>Spiralia</taxon>
        <taxon>Lophotrochozoa</taxon>
        <taxon>Platyhelminthes</taxon>
        <taxon>Monogenea</taxon>
        <taxon>Polyopisthocotylea</taxon>
        <taxon>Polystomatidea</taxon>
        <taxon>Polystomatidae</taxon>
        <taxon>Protopolystoma</taxon>
    </lineage>
</organism>